<dbReference type="Proteomes" id="UP000218231">
    <property type="component" value="Unassembled WGS sequence"/>
</dbReference>
<keyword evidence="4" id="KW-1185">Reference proteome</keyword>
<feature type="region of interest" description="Disordered" evidence="1">
    <location>
        <begin position="1"/>
        <end position="27"/>
    </location>
</feature>
<evidence type="ECO:0000259" key="2">
    <source>
        <dbReference type="PROSITE" id="PS50888"/>
    </source>
</evidence>
<name>A0A2A2K200_9BILA</name>
<dbReference type="GO" id="GO:0000977">
    <property type="term" value="F:RNA polymerase II transcription regulatory region sequence-specific DNA binding"/>
    <property type="evidence" value="ECO:0007669"/>
    <property type="project" value="TreeGrafter"/>
</dbReference>
<gene>
    <name evidence="3" type="ORF">WR25_02107</name>
</gene>
<organism evidence="3 4">
    <name type="scientific">Diploscapter pachys</name>
    <dbReference type="NCBI Taxonomy" id="2018661"/>
    <lineage>
        <taxon>Eukaryota</taxon>
        <taxon>Metazoa</taxon>
        <taxon>Ecdysozoa</taxon>
        <taxon>Nematoda</taxon>
        <taxon>Chromadorea</taxon>
        <taxon>Rhabditida</taxon>
        <taxon>Rhabditina</taxon>
        <taxon>Rhabditomorpha</taxon>
        <taxon>Rhabditoidea</taxon>
        <taxon>Rhabditidae</taxon>
        <taxon>Diploscapter</taxon>
    </lineage>
</organism>
<dbReference type="PROSITE" id="PS50888">
    <property type="entry name" value="BHLH"/>
    <property type="match status" value="1"/>
</dbReference>
<dbReference type="GO" id="GO:0046983">
    <property type="term" value="F:protein dimerization activity"/>
    <property type="evidence" value="ECO:0007669"/>
    <property type="project" value="InterPro"/>
</dbReference>
<dbReference type="Pfam" id="PF00010">
    <property type="entry name" value="HLH"/>
    <property type="match status" value="1"/>
</dbReference>
<dbReference type="PANTHER" id="PTHR23349:SF110">
    <property type="entry name" value="BHLH DOMAIN-CONTAINING PROTEIN"/>
    <property type="match status" value="1"/>
</dbReference>
<dbReference type="PANTHER" id="PTHR23349">
    <property type="entry name" value="BASIC HELIX-LOOP-HELIX TRANSCRIPTION FACTOR, TWIST"/>
    <property type="match status" value="1"/>
</dbReference>
<evidence type="ECO:0000256" key="1">
    <source>
        <dbReference type="SAM" id="MobiDB-lite"/>
    </source>
</evidence>
<dbReference type="STRING" id="2018661.A0A2A2K200"/>
<dbReference type="GO" id="GO:0032502">
    <property type="term" value="P:developmental process"/>
    <property type="evidence" value="ECO:0007669"/>
    <property type="project" value="TreeGrafter"/>
</dbReference>
<feature type="domain" description="BHLH" evidence="2">
    <location>
        <begin position="16"/>
        <end position="67"/>
    </location>
</feature>
<dbReference type="InterPro" id="IPR050283">
    <property type="entry name" value="E-box_TF_Regulators"/>
</dbReference>
<reference evidence="3 4" key="1">
    <citation type="journal article" date="2017" name="Curr. Biol.">
        <title>Genome architecture and evolution of a unichromosomal asexual nematode.</title>
        <authorList>
            <person name="Fradin H."/>
            <person name="Zegar C."/>
            <person name="Gutwein M."/>
            <person name="Lucas J."/>
            <person name="Kovtun M."/>
            <person name="Corcoran D."/>
            <person name="Baugh L.R."/>
            <person name="Kiontke K."/>
            <person name="Gunsalus K."/>
            <person name="Fitch D.H."/>
            <person name="Piano F."/>
        </authorList>
    </citation>
    <scope>NUCLEOTIDE SEQUENCE [LARGE SCALE GENOMIC DNA]</scope>
    <source>
        <strain evidence="3">PF1309</strain>
    </source>
</reference>
<dbReference type="Gene3D" id="4.10.280.10">
    <property type="entry name" value="Helix-loop-helix DNA-binding domain"/>
    <property type="match status" value="1"/>
</dbReference>
<sequence>MAATTTTKLNPIRSKSNQQRRNERERNRVHMVNSGFDQLRKRLSHVNNKKLSKADTLREAIRYIAHLQDQLCTDMKQHLQDNRFHAAYQNCSLPTDMMCHEDMEMMCYQMGCSSQYSSIQSSYSSPSPHSCNGAYNSGMHQN</sequence>
<proteinExistence type="predicted"/>
<dbReference type="CDD" id="cd11418">
    <property type="entry name" value="bHLH_TS_ASCL"/>
    <property type="match status" value="1"/>
</dbReference>
<protein>
    <recommendedName>
        <fullName evidence="2">BHLH domain-containing protein</fullName>
    </recommendedName>
</protein>
<dbReference type="InterPro" id="IPR011598">
    <property type="entry name" value="bHLH_dom"/>
</dbReference>
<dbReference type="SUPFAM" id="SSF47459">
    <property type="entry name" value="HLH, helix-loop-helix DNA-binding domain"/>
    <property type="match status" value="1"/>
</dbReference>
<dbReference type="SMART" id="SM00353">
    <property type="entry name" value="HLH"/>
    <property type="match status" value="1"/>
</dbReference>
<dbReference type="AlphaFoldDB" id="A0A2A2K200"/>
<evidence type="ECO:0000313" key="3">
    <source>
        <dbReference type="EMBL" id="PAV67954.1"/>
    </source>
</evidence>
<dbReference type="InterPro" id="IPR036638">
    <property type="entry name" value="HLH_DNA-bd_sf"/>
</dbReference>
<dbReference type="EMBL" id="LIAE01009860">
    <property type="protein sequence ID" value="PAV67954.1"/>
    <property type="molecule type" value="Genomic_DNA"/>
</dbReference>
<dbReference type="OrthoDB" id="5840789at2759"/>
<comment type="caution">
    <text evidence="3">The sequence shown here is derived from an EMBL/GenBank/DDBJ whole genome shotgun (WGS) entry which is preliminary data.</text>
</comment>
<accession>A0A2A2K200</accession>
<evidence type="ECO:0000313" key="4">
    <source>
        <dbReference type="Proteomes" id="UP000218231"/>
    </source>
</evidence>
<dbReference type="GO" id="GO:0000981">
    <property type="term" value="F:DNA-binding transcription factor activity, RNA polymerase II-specific"/>
    <property type="evidence" value="ECO:0007669"/>
    <property type="project" value="TreeGrafter"/>
</dbReference>
<feature type="compositionally biased region" description="Polar residues" evidence="1">
    <location>
        <begin position="1"/>
        <end position="16"/>
    </location>
</feature>